<sequence length="61" mass="7173">RNIRVNCLAPGLIKTSFSRMLWMDKEKEESMKETLRIRRPQIHKHYHYSGLSKKSASLSKG</sequence>
<dbReference type="Gene3D" id="3.40.50.720">
    <property type="entry name" value="NAD(P)-binding Rossmann-like Domain"/>
    <property type="match status" value="1"/>
</dbReference>
<dbReference type="InterPro" id="IPR036291">
    <property type="entry name" value="NAD(P)-bd_dom_sf"/>
</dbReference>
<proteinExistence type="predicted"/>
<evidence type="ECO:0000313" key="1">
    <source>
        <dbReference type="EMBL" id="PNJ35661.1"/>
    </source>
</evidence>
<dbReference type="AlphaFoldDB" id="A0A2J8TRL1"/>
<protein>
    <submittedName>
        <fullName evidence="1">DHRS4 isoform 5</fullName>
    </submittedName>
</protein>
<accession>A0A2J8TRL1</accession>
<name>A0A2J8TRL1_PONAB</name>
<dbReference type="SUPFAM" id="SSF51735">
    <property type="entry name" value="NAD(P)-binding Rossmann-fold domains"/>
    <property type="match status" value="1"/>
</dbReference>
<comment type="caution">
    <text evidence="1">The sequence shown here is derived from an EMBL/GenBank/DDBJ whole genome shotgun (WGS) entry which is preliminary data.</text>
</comment>
<organism evidence="1">
    <name type="scientific">Pongo abelii</name>
    <name type="common">Sumatran orangutan</name>
    <name type="synonym">Pongo pygmaeus abelii</name>
    <dbReference type="NCBI Taxonomy" id="9601"/>
    <lineage>
        <taxon>Eukaryota</taxon>
        <taxon>Metazoa</taxon>
        <taxon>Chordata</taxon>
        <taxon>Craniata</taxon>
        <taxon>Vertebrata</taxon>
        <taxon>Euteleostomi</taxon>
        <taxon>Mammalia</taxon>
        <taxon>Eutheria</taxon>
        <taxon>Euarchontoglires</taxon>
        <taxon>Primates</taxon>
        <taxon>Haplorrhini</taxon>
        <taxon>Catarrhini</taxon>
        <taxon>Hominidae</taxon>
        <taxon>Pongo</taxon>
    </lineage>
</organism>
<dbReference type="EMBL" id="NDHI03003485">
    <property type="protein sequence ID" value="PNJ35661.1"/>
    <property type="molecule type" value="Genomic_DNA"/>
</dbReference>
<gene>
    <name evidence="1" type="ORF">CR201_G0032664</name>
</gene>
<feature type="non-terminal residue" evidence="1">
    <location>
        <position position="1"/>
    </location>
</feature>
<reference evidence="1" key="1">
    <citation type="submission" date="2017-12" db="EMBL/GenBank/DDBJ databases">
        <title>High-resolution comparative analysis of great ape genomes.</title>
        <authorList>
            <person name="Pollen A."/>
            <person name="Hastie A."/>
            <person name="Hormozdiari F."/>
            <person name="Dougherty M."/>
            <person name="Liu R."/>
            <person name="Chaisson M."/>
            <person name="Hoppe E."/>
            <person name="Hill C."/>
            <person name="Pang A."/>
            <person name="Hillier L."/>
            <person name="Baker C."/>
            <person name="Armstrong J."/>
            <person name="Shendure J."/>
            <person name="Paten B."/>
            <person name="Wilson R."/>
            <person name="Chao H."/>
            <person name="Schneider V."/>
            <person name="Ventura M."/>
            <person name="Kronenberg Z."/>
            <person name="Murali S."/>
            <person name="Gordon D."/>
            <person name="Cantsilieris S."/>
            <person name="Munson K."/>
            <person name="Nelson B."/>
            <person name="Raja A."/>
            <person name="Underwood J."/>
            <person name="Diekhans M."/>
            <person name="Fiddes I."/>
            <person name="Haussler D."/>
            <person name="Eichler E."/>
        </authorList>
    </citation>
    <scope>NUCLEOTIDE SEQUENCE [LARGE SCALE GENOMIC DNA]</scope>
    <source>
        <strain evidence="1">Susie</strain>
    </source>
</reference>